<evidence type="ECO:0000256" key="6">
    <source>
        <dbReference type="ARBA" id="ARBA00023163"/>
    </source>
</evidence>
<keyword evidence="7" id="KW-0539">Nucleus</keyword>
<dbReference type="InterPro" id="IPR051061">
    <property type="entry name" value="Zinc_finger_trans_reg"/>
</dbReference>
<protein>
    <recommendedName>
        <fullName evidence="9">C2H2-type domain-containing protein</fullName>
    </recommendedName>
</protein>
<evidence type="ECO:0000256" key="3">
    <source>
        <dbReference type="ARBA" id="ARBA00022771"/>
    </source>
</evidence>
<name>A0A6A6YV30_9PEZI</name>
<sequence>LRIDAGPVFRCEEPGCHEGFPQKDKLIKHQERHAKPSKCPVPECEYSKTRFALRKDLDRHQRSKHRSHGSELLCPDPKCKRAKLGKGWPRRDNLLRHV</sequence>
<keyword evidence="2" id="KW-0479">Metal-binding</keyword>
<dbReference type="GO" id="GO:0005634">
    <property type="term" value="C:nucleus"/>
    <property type="evidence" value="ECO:0007669"/>
    <property type="project" value="UniProtKB-SubCell"/>
</dbReference>
<feature type="non-terminal residue" evidence="10">
    <location>
        <position position="1"/>
    </location>
</feature>
<dbReference type="GO" id="GO:0008270">
    <property type="term" value="F:zinc ion binding"/>
    <property type="evidence" value="ECO:0007669"/>
    <property type="project" value="UniProtKB-KW"/>
</dbReference>
<feature type="domain" description="C2H2-type" evidence="9">
    <location>
        <begin position="9"/>
        <end position="38"/>
    </location>
</feature>
<dbReference type="PANTHER" id="PTHR46179">
    <property type="entry name" value="ZINC FINGER PROTEIN"/>
    <property type="match status" value="1"/>
</dbReference>
<reference evidence="12" key="3">
    <citation type="submission" date="2025-04" db="UniProtKB">
        <authorList>
            <consortium name="RefSeq"/>
        </authorList>
    </citation>
    <scope>IDENTIFICATION</scope>
    <source>
        <strain evidence="12">CBS 304.34</strain>
    </source>
</reference>
<dbReference type="EMBL" id="MU003697">
    <property type="protein sequence ID" value="KAF2812379.1"/>
    <property type="molecule type" value="Genomic_DNA"/>
</dbReference>
<evidence type="ECO:0000259" key="9">
    <source>
        <dbReference type="PROSITE" id="PS50157"/>
    </source>
</evidence>
<keyword evidence="11" id="KW-1185">Reference proteome</keyword>
<dbReference type="PROSITE" id="PS00028">
    <property type="entry name" value="ZINC_FINGER_C2H2_1"/>
    <property type="match status" value="1"/>
</dbReference>
<evidence type="ECO:0000313" key="10">
    <source>
        <dbReference type="EMBL" id="KAF2812379.1"/>
    </source>
</evidence>
<evidence type="ECO:0000256" key="5">
    <source>
        <dbReference type="ARBA" id="ARBA00023015"/>
    </source>
</evidence>
<dbReference type="AlphaFoldDB" id="A0A6A6YV30"/>
<keyword evidence="5" id="KW-0805">Transcription regulation</keyword>
<keyword evidence="3 8" id="KW-0863">Zinc-finger</keyword>
<evidence type="ECO:0000256" key="7">
    <source>
        <dbReference type="ARBA" id="ARBA00023242"/>
    </source>
</evidence>
<dbReference type="GeneID" id="54468740"/>
<evidence type="ECO:0000313" key="12">
    <source>
        <dbReference type="RefSeq" id="XP_033579343.1"/>
    </source>
</evidence>
<reference evidence="10 12" key="1">
    <citation type="journal article" date="2020" name="Stud. Mycol.">
        <title>101 Dothideomycetes genomes: a test case for predicting lifestyles and emergence of pathogens.</title>
        <authorList>
            <person name="Haridas S."/>
            <person name="Albert R."/>
            <person name="Binder M."/>
            <person name="Bloem J."/>
            <person name="Labutti K."/>
            <person name="Salamov A."/>
            <person name="Andreopoulos B."/>
            <person name="Baker S."/>
            <person name="Barry K."/>
            <person name="Bills G."/>
            <person name="Bluhm B."/>
            <person name="Cannon C."/>
            <person name="Castanera R."/>
            <person name="Culley D."/>
            <person name="Daum C."/>
            <person name="Ezra D."/>
            <person name="Gonzalez J."/>
            <person name="Henrissat B."/>
            <person name="Kuo A."/>
            <person name="Liang C."/>
            <person name="Lipzen A."/>
            <person name="Lutzoni F."/>
            <person name="Magnuson J."/>
            <person name="Mondo S."/>
            <person name="Nolan M."/>
            <person name="Ohm R."/>
            <person name="Pangilinan J."/>
            <person name="Park H.-J."/>
            <person name="Ramirez L."/>
            <person name="Alfaro M."/>
            <person name="Sun H."/>
            <person name="Tritt A."/>
            <person name="Yoshinaga Y."/>
            <person name="Zwiers L.-H."/>
            <person name="Turgeon B."/>
            <person name="Goodwin S."/>
            <person name="Spatafora J."/>
            <person name="Crous P."/>
            <person name="Grigoriev I."/>
        </authorList>
    </citation>
    <scope>NUCLEOTIDE SEQUENCE</scope>
    <source>
        <strain evidence="10 12">CBS 304.34</strain>
    </source>
</reference>
<evidence type="ECO:0000256" key="8">
    <source>
        <dbReference type="PROSITE-ProRule" id="PRU00042"/>
    </source>
</evidence>
<dbReference type="Gene3D" id="3.30.160.60">
    <property type="entry name" value="Classic Zinc Finger"/>
    <property type="match status" value="1"/>
</dbReference>
<dbReference type="PROSITE" id="PS50157">
    <property type="entry name" value="ZINC_FINGER_C2H2_2"/>
    <property type="match status" value="1"/>
</dbReference>
<evidence type="ECO:0000313" key="11">
    <source>
        <dbReference type="Proteomes" id="UP000504636"/>
    </source>
</evidence>
<organism evidence="10">
    <name type="scientific">Mytilinidion resinicola</name>
    <dbReference type="NCBI Taxonomy" id="574789"/>
    <lineage>
        <taxon>Eukaryota</taxon>
        <taxon>Fungi</taxon>
        <taxon>Dikarya</taxon>
        <taxon>Ascomycota</taxon>
        <taxon>Pezizomycotina</taxon>
        <taxon>Dothideomycetes</taxon>
        <taxon>Pleosporomycetidae</taxon>
        <taxon>Mytilinidiales</taxon>
        <taxon>Mytilinidiaceae</taxon>
        <taxon>Mytilinidion</taxon>
    </lineage>
</organism>
<accession>A0A6A6YV30</accession>
<dbReference type="GO" id="GO:0006357">
    <property type="term" value="P:regulation of transcription by RNA polymerase II"/>
    <property type="evidence" value="ECO:0007669"/>
    <property type="project" value="TreeGrafter"/>
</dbReference>
<evidence type="ECO:0000256" key="1">
    <source>
        <dbReference type="ARBA" id="ARBA00004123"/>
    </source>
</evidence>
<keyword evidence="4" id="KW-0862">Zinc</keyword>
<evidence type="ECO:0000256" key="4">
    <source>
        <dbReference type="ARBA" id="ARBA00022833"/>
    </source>
</evidence>
<dbReference type="InterPro" id="IPR013087">
    <property type="entry name" value="Znf_C2H2_type"/>
</dbReference>
<dbReference type="OrthoDB" id="8922241at2759"/>
<feature type="non-terminal residue" evidence="10">
    <location>
        <position position="98"/>
    </location>
</feature>
<dbReference type="PANTHER" id="PTHR46179:SF13">
    <property type="entry name" value="C2H2-TYPE DOMAIN-CONTAINING PROTEIN"/>
    <property type="match status" value="1"/>
</dbReference>
<gene>
    <name evidence="10 12" type="ORF">BDZ99DRAFT_569067</name>
</gene>
<dbReference type="RefSeq" id="XP_033579343.1">
    <property type="nucleotide sequence ID" value="XM_033727847.1"/>
</dbReference>
<reference evidence="12" key="2">
    <citation type="submission" date="2020-04" db="EMBL/GenBank/DDBJ databases">
        <authorList>
            <consortium name="NCBI Genome Project"/>
        </authorList>
    </citation>
    <scope>NUCLEOTIDE SEQUENCE</scope>
    <source>
        <strain evidence="12">CBS 304.34</strain>
    </source>
</reference>
<proteinExistence type="predicted"/>
<dbReference type="Proteomes" id="UP000504636">
    <property type="component" value="Unplaced"/>
</dbReference>
<evidence type="ECO:0000256" key="2">
    <source>
        <dbReference type="ARBA" id="ARBA00022723"/>
    </source>
</evidence>
<keyword evidence="6" id="KW-0804">Transcription</keyword>
<comment type="subcellular location">
    <subcellularLocation>
        <location evidence="1">Nucleus</location>
    </subcellularLocation>
</comment>
<dbReference type="SMART" id="SM00355">
    <property type="entry name" value="ZnF_C2H2"/>
    <property type="match status" value="2"/>
</dbReference>